<feature type="domain" description="Tyrosine specific protein phosphatases" evidence="2">
    <location>
        <begin position="114"/>
        <end position="154"/>
    </location>
</feature>
<proteinExistence type="inferred from homology"/>
<organism evidence="3 4">
    <name type="scientific">Deinococcus cellulosilyticus (strain DSM 18568 / NBRC 106333 / KACC 11606 / 5516J-15)</name>
    <dbReference type="NCBI Taxonomy" id="1223518"/>
    <lineage>
        <taxon>Bacteria</taxon>
        <taxon>Thermotogati</taxon>
        <taxon>Deinococcota</taxon>
        <taxon>Deinococci</taxon>
        <taxon>Deinococcales</taxon>
        <taxon>Deinococcaceae</taxon>
        <taxon>Deinococcus</taxon>
    </lineage>
</organism>
<dbReference type="InterPro" id="IPR000387">
    <property type="entry name" value="Tyr_Pase_dom"/>
</dbReference>
<reference evidence="3 4" key="1">
    <citation type="submission" date="2019-07" db="EMBL/GenBank/DDBJ databases">
        <title>Whole genome shotgun sequence of Deinococcus cellulosilyticus NBRC 106333.</title>
        <authorList>
            <person name="Hosoyama A."/>
            <person name="Uohara A."/>
            <person name="Ohji S."/>
            <person name="Ichikawa N."/>
        </authorList>
    </citation>
    <scope>NUCLEOTIDE SEQUENCE [LARGE SCALE GENOMIC DNA]</scope>
    <source>
        <strain evidence="3 4">NBRC 106333</strain>
    </source>
</reference>
<dbReference type="EMBL" id="BJXB01000017">
    <property type="protein sequence ID" value="GEM48099.1"/>
    <property type="molecule type" value="Genomic_DNA"/>
</dbReference>
<comment type="similarity">
    <text evidence="1">Belongs to the protein-tyrosine phosphatase family.</text>
</comment>
<dbReference type="PANTHER" id="PTHR31126:SF1">
    <property type="entry name" value="TYROSINE SPECIFIC PROTEIN PHOSPHATASES DOMAIN-CONTAINING PROTEIN"/>
    <property type="match status" value="1"/>
</dbReference>
<comment type="caution">
    <text evidence="3">The sequence shown here is derived from an EMBL/GenBank/DDBJ whole genome shotgun (WGS) entry which is preliminary data.</text>
</comment>
<dbReference type="RefSeq" id="WP_146886880.1">
    <property type="nucleotide sequence ID" value="NZ_BJXB01000017.1"/>
</dbReference>
<dbReference type="Gene3D" id="3.90.190.10">
    <property type="entry name" value="Protein tyrosine phosphatase superfamily"/>
    <property type="match status" value="1"/>
</dbReference>
<accession>A0A511N5G4</accession>
<dbReference type="PROSITE" id="PS50056">
    <property type="entry name" value="TYR_PHOSPHATASE_2"/>
    <property type="match status" value="1"/>
</dbReference>
<evidence type="ECO:0000256" key="1">
    <source>
        <dbReference type="ARBA" id="ARBA00009580"/>
    </source>
</evidence>
<dbReference type="Pfam" id="PF13350">
    <property type="entry name" value="Y_phosphatase3"/>
    <property type="match status" value="1"/>
</dbReference>
<gene>
    <name evidence="3" type="ORF">DC3_37340</name>
</gene>
<dbReference type="AlphaFoldDB" id="A0A511N5G4"/>
<dbReference type="Proteomes" id="UP000321306">
    <property type="component" value="Unassembled WGS sequence"/>
</dbReference>
<keyword evidence="4" id="KW-1185">Reference proteome</keyword>
<dbReference type="InterPro" id="IPR029021">
    <property type="entry name" value="Prot-tyrosine_phosphatase-like"/>
</dbReference>
<evidence type="ECO:0000259" key="2">
    <source>
        <dbReference type="PROSITE" id="PS50056"/>
    </source>
</evidence>
<dbReference type="SUPFAM" id="SSF52799">
    <property type="entry name" value="(Phosphotyrosine protein) phosphatases II"/>
    <property type="match status" value="1"/>
</dbReference>
<evidence type="ECO:0000313" key="3">
    <source>
        <dbReference type="EMBL" id="GEM48099.1"/>
    </source>
</evidence>
<evidence type="ECO:0000313" key="4">
    <source>
        <dbReference type="Proteomes" id="UP000321306"/>
    </source>
</evidence>
<dbReference type="InterPro" id="IPR026893">
    <property type="entry name" value="Tyr/Ser_Pase_IphP-type"/>
</dbReference>
<protein>
    <submittedName>
        <fullName evidence="3">Protein-tyrosine-phosphatase</fullName>
    </submittedName>
</protein>
<sequence length="243" mass="26781">MTRENTLNIDGLKNARHLGNLQTLDGKTTRDTLIRSDNLTRLTEAGKTSLLESGISLILDVRAPHELKVDAPPFKDHPAVKYLNLPLADDANEAARMASMQARSMKDVYQVMVTHFKTEIGRAMKAIADAPEGKVLVHCHAGKDRTGIVIALALSLVGVPDEVIAADYALTDENMAEIYQEMLEREPDPRKQAFMKAFMVSPPEAMLGLLDHLRTEYGGTAEYLQACGLTDEDLDRIRGRLVG</sequence>
<dbReference type="GO" id="GO:0004721">
    <property type="term" value="F:phosphoprotein phosphatase activity"/>
    <property type="evidence" value="ECO:0007669"/>
    <property type="project" value="InterPro"/>
</dbReference>
<name>A0A511N5G4_DEIC1</name>
<dbReference type="InterPro" id="IPR016130">
    <property type="entry name" value="Tyr_Pase_AS"/>
</dbReference>
<dbReference type="PANTHER" id="PTHR31126">
    <property type="entry name" value="TYROSINE-PROTEIN PHOSPHATASE"/>
    <property type="match status" value="1"/>
</dbReference>
<dbReference type="OrthoDB" id="1188001at2"/>
<dbReference type="PROSITE" id="PS00383">
    <property type="entry name" value="TYR_PHOSPHATASE_1"/>
    <property type="match status" value="1"/>
</dbReference>